<dbReference type="STRING" id="7168.A0A182NTD6"/>
<proteinExistence type="predicted"/>
<sequence>MSTVSFSRMFRGKFRTNTCRIVVLTSLVWLLIDVILIVKYADCPSTGSGSSWLCKRNGAGYDVESQFGATLCASSTFQQQASHPVQAQGLSA</sequence>
<keyword evidence="1" id="KW-0812">Transmembrane</keyword>
<reference evidence="3" key="1">
    <citation type="submission" date="2013-03" db="EMBL/GenBank/DDBJ databases">
        <title>The Genome Sequence of Anopheles dirus WRAIR2.</title>
        <authorList>
            <consortium name="The Broad Institute Genomics Platform"/>
            <person name="Neafsey D.E."/>
            <person name="Walton C."/>
            <person name="Walker B."/>
            <person name="Young S.K."/>
            <person name="Zeng Q."/>
            <person name="Gargeya S."/>
            <person name="Fitzgerald M."/>
            <person name="Haas B."/>
            <person name="Abouelleil A."/>
            <person name="Allen A.W."/>
            <person name="Alvarado L."/>
            <person name="Arachchi H.M."/>
            <person name="Berlin A.M."/>
            <person name="Chapman S.B."/>
            <person name="Gainer-Dewar J."/>
            <person name="Goldberg J."/>
            <person name="Griggs A."/>
            <person name="Gujja S."/>
            <person name="Hansen M."/>
            <person name="Howarth C."/>
            <person name="Imamovic A."/>
            <person name="Ireland A."/>
            <person name="Larimer J."/>
            <person name="McCowan C."/>
            <person name="Murphy C."/>
            <person name="Pearson M."/>
            <person name="Poon T.W."/>
            <person name="Priest M."/>
            <person name="Roberts A."/>
            <person name="Saif S."/>
            <person name="Shea T."/>
            <person name="Sisk P."/>
            <person name="Sykes S."/>
            <person name="Wortman J."/>
            <person name="Nusbaum C."/>
            <person name="Birren B."/>
        </authorList>
    </citation>
    <scope>NUCLEOTIDE SEQUENCE [LARGE SCALE GENOMIC DNA]</scope>
    <source>
        <strain evidence="3">WRAIR2</strain>
    </source>
</reference>
<feature type="transmembrane region" description="Helical" evidence="1">
    <location>
        <begin position="21"/>
        <end position="41"/>
    </location>
</feature>
<evidence type="ECO:0000313" key="2">
    <source>
        <dbReference type="EnsemblMetazoa" id="ADIR010926-PA"/>
    </source>
</evidence>
<dbReference type="AlphaFoldDB" id="A0A182NTD6"/>
<protein>
    <submittedName>
        <fullName evidence="2">Uncharacterized protein</fullName>
    </submittedName>
</protein>
<keyword evidence="1" id="KW-1133">Transmembrane helix</keyword>
<organism evidence="2 3">
    <name type="scientific">Anopheles dirus</name>
    <dbReference type="NCBI Taxonomy" id="7168"/>
    <lineage>
        <taxon>Eukaryota</taxon>
        <taxon>Metazoa</taxon>
        <taxon>Ecdysozoa</taxon>
        <taxon>Arthropoda</taxon>
        <taxon>Hexapoda</taxon>
        <taxon>Insecta</taxon>
        <taxon>Pterygota</taxon>
        <taxon>Neoptera</taxon>
        <taxon>Endopterygota</taxon>
        <taxon>Diptera</taxon>
        <taxon>Nematocera</taxon>
        <taxon>Culicoidea</taxon>
        <taxon>Culicidae</taxon>
        <taxon>Anophelinae</taxon>
        <taxon>Anopheles</taxon>
    </lineage>
</organism>
<keyword evidence="1" id="KW-0472">Membrane</keyword>
<dbReference type="VEuPathDB" id="VectorBase:ADIR010926"/>
<dbReference type="Proteomes" id="UP000075884">
    <property type="component" value="Unassembled WGS sequence"/>
</dbReference>
<reference evidence="2" key="2">
    <citation type="submission" date="2020-05" db="UniProtKB">
        <authorList>
            <consortium name="EnsemblMetazoa"/>
        </authorList>
    </citation>
    <scope>IDENTIFICATION</scope>
    <source>
        <strain evidence="2">WRAIR2</strain>
    </source>
</reference>
<accession>A0A182NTD6</accession>
<name>A0A182NTD6_9DIPT</name>
<evidence type="ECO:0000256" key="1">
    <source>
        <dbReference type="SAM" id="Phobius"/>
    </source>
</evidence>
<evidence type="ECO:0000313" key="3">
    <source>
        <dbReference type="Proteomes" id="UP000075884"/>
    </source>
</evidence>
<dbReference type="EnsemblMetazoa" id="ADIR010926-RA">
    <property type="protein sequence ID" value="ADIR010926-PA"/>
    <property type="gene ID" value="ADIR010926"/>
</dbReference>
<keyword evidence="3" id="KW-1185">Reference proteome</keyword>